<feature type="non-terminal residue" evidence="1">
    <location>
        <position position="1"/>
    </location>
</feature>
<name>A0A0G1U042_9BACT</name>
<evidence type="ECO:0000313" key="1">
    <source>
        <dbReference type="EMBL" id="KKU87424.1"/>
    </source>
</evidence>
<organism evidence="1 2">
    <name type="scientific">Candidatus Gottesmanbacteria bacterium GW2011_GWA2_47_9</name>
    <dbReference type="NCBI Taxonomy" id="1618445"/>
    <lineage>
        <taxon>Bacteria</taxon>
        <taxon>Candidatus Gottesmaniibacteriota</taxon>
    </lineage>
</organism>
<sequence length="389" mass="40936">SKSRTLTWDCQAPTSESTSCYGTIQARALRVGSADTSCATVKASTTAVAPTTFTFSPSSPSQPSGTQTDTSYVTFGSALGGTYTLMETPPSDYVLRRACYVKTSEGVTYEGLSATLSVPIDGDTTTWDLGYTLGKAWFQAQGGDVYGATNVQSYAGPSASPRVIVADGAGGYPGIVSYGSSYDFESSVTNAGETVVSATNWLVNETFSTMDFYTTFWRRFGGPTTVDYDNTAASLSQPASRATPYLVSGPLGTQGNWNIPDGEKLIFLVDGNITINGTITTTGTGMAVFITNGNITIASSVGVAPASSTPVVEGMYIANGSFNTGTSSSGVERFVGKGNFVAGSFNLQRDLGDDNASISPELFIWDPKILVHMPQAMMDVPYYWQEVAP</sequence>
<dbReference type="Proteomes" id="UP000034739">
    <property type="component" value="Unassembled WGS sequence"/>
</dbReference>
<dbReference type="AlphaFoldDB" id="A0A0G1U042"/>
<evidence type="ECO:0000313" key="2">
    <source>
        <dbReference type="Proteomes" id="UP000034739"/>
    </source>
</evidence>
<reference evidence="1 2" key="1">
    <citation type="journal article" date="2015" name="Nature">
        <title>rRNA introns, odd ribosomes, and small enigmatic genomes across a large radiation of phyla.</title>
        <authorList>
            <person name="Brown C.T."/>
            <person name="Hug L.A."/>
            <person name="Thomas B.C."/>
            <person name="Sharon I."/>
            <person name="Castelle C.J."/>
            <person name="Singh A."/>
            <person name="Wilkins M.J."/>
            <person name="Williams K.H."/>
            <person name="Banfield J.F."/>
        </authorList>
    </citation>
    <scope>NUCLEOTIDE SEQUENCE [LARGE SCALE GENOMIC DNA]</scope>
</reference>
<dbReference type="EMBL" id="LCOY01000028">
    <property type="protein sequence ID" value="KKU87424.1"/>
    <property type="molecule type" value="Genomic_DNA"/>
</dbReference>
<comment type="caution">
    <text evidence="1">The sequence shown here is derived from an EMBL/GenBank/DDBJ whole genome shotgun (WGS) entry which is preliminary data.</text>
</comment>
<gene>
    <name evidence="1" type="ORF">UY16_C0028G0013</name>
</gene>
<proteinExistence type="predicted"/>
<accession>A0A0G1U042</accession>
<protein>
    <submittedName>
        <fullName evidence="1">Uncharacterized protein</fullName>
    </submittedName>
</protein>